<dbReference type="Proteomes" id="UP000616608">
    <property type="component" value="Unassembled WGS sequence"/>
</dbReference>
<gene>
    <name evidence="2" type="primary">attT</name>
    <name evidence="2" type="ORF">GCM10007425_20670</name>
</gene>
<proteinExistence type="predicted"/>
<sequence>MKIVHDVPSVEEYIRLRKLAGMGERDANYVQQGLDNSYFSVTLRNENNELIGMGRVIGDGGTAYFVVDIAVHPDEQGNGLGKIIMKEIKQYLDTNINKKAFVSLIADKPAHHLYEKFGFEAAEPESMGMEYNRE</sequence>
<dbReference type="InterPro" id="IPR053144">
    <property type="entry name" value="Acetyltransferase_Butenolide"/>
</dbReference>
<evidence type="ECO:0000313" key="2">
    <source>
        <dbReference type="EMBL" id="GGG25889.1"/>
    </source>
</evidence>
<dbReference type="InterPro" id="IPR016181">
    <property type="entry name" value="Acyl_CoA_acyltransferase"/>
</dbReference>
<dbReference type="InterPro" id="IPR000182">
    <property type="entry name" value="GNAT_dom"/>
</dbReference>
<reference evidence="2" key="1">
    <citation type="journal article" date="2014" name="Int. J. Syst. Evol. Microbiol.">
        <title>Complete genome sequence of Corynebacterium casei LMG S-19264T (=DSM 44701T), isolated from a smear-ripened cheese.</title>
        <authorList>
            <consortium name="US DOE Joint Genome Institute (JGI-PGF)"/>
            <person name="Walter F."/>
            <person name="Albersmeier A."/>
            <person name="Kalinowski J."/>
            <person name="Ruckert C."/>
        </authorList>
    </citation>
    <scope>NUCLEOTIDE SEQUENCE</scope>
    <source>
        <strain evidence="2">CGMCC 1.15760</strain>
    </source>
</reference>
<dbReference type="PROSITE" id="PS51186">
    <property type="entry name" value="GNAT"/>
    <property type="match status" value="1"/>
</dbReference>
<organism evidence="2 3">
    <name type="scientific">Lysinibacillus alkalisoli</name>
    <dbReference type="NCBI Taxonomy" id="1911548"/>
    <lineage>
        <taxon>Bacteria</taxon>
        <taxon>Bacillati</taxon>
        <taxon>Bacillota</taxon>
        <taxon>Bacilli</taxon>
        <taxon>Bacillales</taxon>
        <taxon>Bacillaceae</taxon>
        <taxon>Lysinibacillus</taxon>
    </lineage>
</organism>
<name>A0A917G6T6_9BACI</name>
<dbReference type="AlphaFoldDB" id="A0A917G6T6"/>
<dbReference type="Gene3D" id="3.40.630.30">
    <property type="match status" value="1"/>
</dbReference>
<protein>
    <submittedName>
        <fullName evidence="2">N-acetyltransferase</fullName>
    </submittedName>
</protein>
<dbReference type="PANTHER" id="PTHR43233">
    <property type="entry name" value="FAMILY N-ACETYLTRANSFERASE, PUTATIVE (AFU_ORTHOLOGUE AFUA_6G03350)-RELATED"/>
    <property type="match status" value="1"/>
</dbReference>
<evidence type="ECO:0000259" key="1">
    <source>
        <dbReference type="PROSITE" id="PS51186"/>
    </source>
</evidence>
<feature type="domain" description="N-acetyltransferase" evidence="1">
    <location>
        <begin position="1"/>
        <end position="134"/>
    </location>
</feature>
<accession>A0A917G6T6</accession>
<dbReference type="PANTHER" id="PTHR43233:SF1">
    <property type="entry name" value="FAMILY N-ACETYLTRANSFERASE, PUTATIVE (AFU_ORTHOLOGUE AFUA_6G03350)-RELATED"/>
    <property type="match status" value="1"/>
</dbReference>
<reference evidence="2" key="2">
    <citation type="submission" date="2020-09" db="EMBL/GenBank/DDBJ databases">
        <authorList>
            <person name="Sun Q."/>
            <person name="Zhou Y."/>
        </authorList>
    </citation>
    <scope>NUCLEOTIDE SEQUENCE</scope>
    <source>
        <strain evidence="2">CGMCC 1.15760</strain>
    </source>
</reference>
<dbReference type="CDD" id="cd04301">
    <property type="entry name" value="NAT_SF"/>
    <property type="match status" value="1"/>
</dbReference>
<dbReference type="GO" id="GO:0016747">
    <property type="term" value="F:acyltransferase activity, transferring groups other than amino-acyl groups"/>
    <property type="evidence" value="ECO:0007669"/>
    <property type="project" value="InterPro"/>
</dbReference>
<dbReference type="EMBL" id="BMJT01000006">
    <property type="protein sequence ID" value="GGG25889.1"/>
    <property type="molecule type" value="Genomic_DNA"/>
</dbReference>
<evidence type="ECO:0000313" key="3">
    <source>
        <dbReference type="Proteomes" id="UP000616608"/>
    </source>
</evidence>
<comment type="caution">
    <text evidence="2">The sequence shown here is derived from an EMBL/GenBank/DDBJ whole genome shotgun (WGS) entry which is preliminary data.</text>
</comment>
<keyword evidence="3" id="KW-1185">Reference proteome</keyword>
<dbReference type="SUPFAM" id="SSF55729">
    <property type="entry name" value="Acyl-CoA N-acyltransferases (Nat)"/>
    <property type="match status" value="1"/>
</dbReference>
<dbReference type="Pfam" id="PF00583">
    <property type="entry name" value="Acetyltransf_1"/>
    <property type="match status" value="1"/>
</dbReference>
<dbReference type="RefSeq" id="WP_188614975.1">
    <property type="nucleotide sequence ID" value="NZ_BMJT01000006.1"/>
</dbReference>